<accession>A0A4V2SL64</accession>
<gene>
    <name evidence="3" type="ORF">EV656_1074</name>
</gene>
<dbReference type="EMBL" id="SLXL01000007">
    <property type="protein sequence ID" value="TCP22196.1"/>
    <property type="molecule type" value="Genomic_DNA"/>
</dbReference>
<reference evidence="3 4" key="1">
    <citation type="submission" date="2019-03" db="EMBL/GenBank/DDBJ databases">
        <title>Genomic Encyclopedia of Type Strains, Phase IV (KMG-IV): sequencing the most valuable type-strain genomes for metagenomic binning, comparative biology and taxonomic classification.</title>
        <authorList>
            <person name="Goeker M."/>
        </authorList>
    </citation>
    <scope>NUCLEOTIDE SEQUENCE [LARGE SCALE GENOMIC DNA]</scope>
    <source>
        <strain evidence="3 4">DSM 2781</strain>
    </source>
</reference>
<dbReference type="SUPFAM" id="SSF53098">
    <property type="entry name" value="Ribonuclease H-like"/>
    <property type="match status" value="1"/>
</dbReference>
<dbReference type="PROSITE" id="PS50994">
    <property type="entry name" value="INTEGRASE"/>
    <property type="match status" value="1"/>
</dbReference>
<proteinExistence type="predicted"/>
<evidence type="ECO:0000256" key="1">
    <source>
        <dbReference type="SAM" id="MobiDB-lite"/>
    </source>
</evidence>
<dbReference type="Proteomes" id="UP000295733">
    <property type="component" value="Unassembled WGS sequence"/>
</dbReference>
<sequence length="717" mass="79872">MDIEFNPEGARYAFGAFDRITINGEAWRMTYEKEDGYVLTMVDGAQLSQDFSHEQLSRLGNMGRIRVDHRYYHPDSAARRLRVAAPLIATLGEMQRARLVKRSAYVQAFLELERKGLLKRTDASITASTLALKGTAMGYAARNLNPSGKDKPGWSANLANAPSARTLRAWVKAYEEFGEGGLVDAMHRKGNRGRQLAPEEQGLMMKEVRRYLGEERLSQKQVHENVIGAFTVHNAERQKEGRPPLTIPSRETVRRAIHSLDAYAVERARKGEGAARKKFRPVGAGIELTRPLERVEIDEWTIDLISLMHSTGLVDLLSEEELQALGLDGKKSRWFLTVAMCATTRCIVGMTMSRTPGAEAALQTLEMVVSDKGRWSDAVGALGFWSMSGLPELIVTDAGRAFNSELFRFACSDLGIASEITVAGFPELRGRIERVFNTMSMHLLPRLSGRTFSDVATKGDSDPAKRAALTVEDLTFALVRWVVDIYHNMPHDGLGGETPAACWKRLEKQWGVQPPPDMRRMRLVFGRRMARVLDKEGITILGVRYHSERLGQAMIAKGPHTVPVRWHPKDIGTIEVCLGKEWFGVPAVEDGLDGVPAQTWMTACRTARSRKPKGKLIEREIVHAAIKDITRRNEGAMALTGLLVEDWSHERIEREEKRLFIGFEVGDSPKPRKAENGVGSILPDPVEPAAPAKAKAKRPAPRKRRKGGETGFSIEED</sequence>
<dbReference type="InterPro" id="IPR036397">
    <property type="entry name" value="RNaseH_sf"/>
</dbReference>
<dbReference type="Pfam" id="PF09299">
    <property type="entry name" value="Mu-transpos_C"/>
    <property type="match status" value="1"/>
</dbReference>
<feature type="region of interest" description="Disordered" evidence="1">
    <location>
        <begin position="665"/>
        <end position="717"/>
    </location>
</feature>
<dbReference type="InterPro" id="IPR001584">
    <property type="entry name" value="Integrase_cat-core"/>
</dbReference>
<name>A0A4V2SL64_RHOAD</name>
<protein>
    <submittedName>
        <fullName evidence="3">Putative transposase</fullName>
    </submittedName>
</protein>
<dbReference type="GO" id="GO:0015074">
    <property type="term" value="P:DNA integration"/>
    <property type="evidence" value="ECO:0007669"/>
    <property type="project" value="InterPro"/>
</dbReference>
<comment type="caution">
    <text evidence="3">The sequence shown here is derived from an EMBL/GenBank/DDBJ whole genome shotgun (WGS) entry which is preliminary data.</text>
</comment>
<evidence type="ECO:0000313" key="4">
    <source>
        <dbReference type="Proteomes" id="UP000295733"/>
    </source>
</evidence>
<dbReference type="Gene3D" id="3.30.420.10">
    <property type="entry name" value="Ribonuclease H-like superfamily/Ribonuclease H"/>
    <property type="match status" value="1"/>
</dbReference>
<evidence type="ECO:0000313" key="3">
    <source>
        <dbReference type="EMBL" id="TCP22196.1"/>
    </source>
</evidence>
<evidence type="ECO:0000259" key="2">
    <source>
        <dbReference type="PROSITE" id="PS50994"/>
    </source>
</evidence>
<dbReference type="RefSeq" id="WP_132603358.1">
    <property type="nucleotide sequence ID" value="NZ_NRRP01000029.1"/>
</dbReference>
<feature type="compositionally biased region" description="Basic residues" evidence="1">
    <location>
        <begin position="694"/>
        <end position="706"/>
    </location>
</feature>
<dbReference type="InterPro" id="IPR015378">
    <property type="entry name" value="Transposase-like_Mu_C"/>
</dbReference>
<dbReference type="GO" id="GO:0003676">
    <property type="term" value="F:nucleic acid binding"/>
    <property type="evidence" value="ECO:0007669"/>
    <property type="project" value="InterPro"/>
</dbReference>
<dbReference type="AlphaFoldDB" id="A0A4V2SL64"/>
<feature type="domain" description="Integrase catalytic" evidence="2">
    <location>
        <begin position="287"/>
        <end position="507"/>
    </location>
</feature>
<dbReference type="InterPro" id="IPR012337">
    <property type="entry name" value="RNaseH-like_sf"/>
</dbReference>
<keyword evidence="4" id="KW-1185">Reference proteome</keyword>
<organism evidence="3 4">
    <name type="scientific">Rhodovulum adriaticum</name>
    <name type="common">Rhodopseudomonas adriatica</name>
    <dbReference type="NCBI Taxonomy" id="35804"/>
    <lineage>
        <taxon>Bacteria</taxon>
        <taxon>Pseudomonadati</taxon>
        <taxon>Pseudomonadota</taxon>
        <taxon>Alphaproteobacteria</taxon>
        <taxon>Rhodobacterales</taxon>
        <taxon>Paracoccaceae</taxon>
        <taxon>Rhodovulum</taxon>
    </lineage>
</organism>
<dbReference type="OrthoDB" id="9814072at2"/>